<dbReference type="Gene3D" id="3.40.630.40">
    <property type="entry name" value="Zn-dependent exopeptidases"/>
    <property type="match status" value="1"/>
</dbReference>
<dbReference type="GO" id="GO:0008745">
    <property type="term" value="F:N-acetylmuramoyl-L-alanine amidase activity"/>
    <property type="evidence" value="ECO:0007669"/>
    <property type="project" value="UniProtKB-EC"/>
</dbReference>
<dbReference type="Pfam" id="PF01520">
    <property type="entry name" value="Amidase_3"/>
    <property type="match status" value="1"/>
</dbReference>
<dbReference type="PANTHER" id="PTHR30404">
    <property type="entry name" value="N-ACETYLMURAMOYL-L-ALANINE AMIDASE"/>
    <property type="match status" value="1"/>
</dbReference>
<dbReference type="CDD" id="cd02696">
    <property type="entry name" value="MurNAc-LAA"/>
    <property type="match status" value="1"/>
</dbReference>
<dbReference type="AlphaFoldDB" id="A0A644YXX1"/>
<name>A0A644YXX1_9ZZZZ</name>
<accession>A0A644YXX1</accession>
<sequence>MNTFCGLLIHCNGGDYMAIRVFIDQGHNPGNINPGAEGNGLTEQEVTYKVGIYLADILRKDPRFEVRVSRKTPSAVVGTSTASSLTQRVYMANSWPANYFISIHCNAFSNPSANGTEALVYAQYTQGYWLGEHILKSIVSRMGTQNRGVRIRPDIYVLRKTKMPAVLIELAFITNESDAALLRDNPYGFAYAIYEGMLGYFDFQPI</sequence>
<feature type="domain" description="MurNAc-LAA" evidence="2">
    <location>
        <begin position="89"/>
        <end position="198"/>
    </location>
</feature>
<dbReference type="SUPFAM" id="SSF53187">
    <property type="entry name" value="Zn-dependent exopeptidases"/>
    <property type="match status" value="1"/>
</dbReference>
<dbReference type="GO" id="GO:0009253">
    <property type="term" value="P:peptidoglycan catabolic process"/>
    <property type="evidence" value="ECO:0007669"/>
    <property type="project" value="InterPro"/>
</dbReference>
<evidence type="ECO:0000256" key="1">
    <source>
        <dbReference type="ARBA" id="ARBA00022801"/>
    </source>
</evidence>
<dbReference type="EMBL" id="VSSQ01005902">
    <property type="protein sequence ID" value="MPM30834.1"/>
    <property type="molecule type" value="Genomic_DNA"/>
</dbReference>
<dbReference type="PANTHER" id="PTHR30404:SF0">
    <property type="entry name" value="N-ACETYLMURAMOYL-L-ALANINE AMIDASE AMIC"/>
    <property type="match status" value="1"/>
</dbReference>
<proteinExistence type="predicted"/>
<gene>
    <name evidence="3" type="primary">lytC_6</name>
    <name evidence="3" type="ORF">SDC9_77384</name>
</gene>
<dbReference type="GO" id="GO:0030288">
    <property type="term" value="C:outer membrane-bounded periplasmic space"/>
    <property type="evidence" value="ECO:0007669"/>
    <property type="project" value="TreeGrafter"/>
</dbReference>
<dbReference type="EC" id="3.5.1.28" evidence="3"/>
<evidence type="ECO:0000259" key="2">
    <source>
        <dbReference type="SMART" id="SM00646"/>
    </source>
</evidence>
<keyword evidence="1 3" id="KW-0378">Hydrolase</keyword>
<comment type="caution">
    <text evidence="3">The sequence shown here is derived from an EMBL/GenBank/DDBJ whole genome shotgun (WGS) entry which is preliminary data.</text>
</comment>
<dbReference type="InterPro" id="IPR050695">
    <property type="entry name" value="N-acetylmuramoyl_amidase_3"/>
</dbReference>
<dbReference type="SMART" id="SM00646">
    <property type="entry name" value="Ami_3"/>
    <property type="match status" value="1"/>
</dbReference>
<dbReference type="InterPro" id="IPR002508">
    <property type="entry name" value="MurNAc-LAA_cat"/>
</dbReference>
<evidence type="ECO:0000313" key="3">
    <source>
        <dbReference type="EMBL" id="MPM30834.1"/>
    </source>
</evidence>
<organism evidence="3">
    <name type="scientific">bioreactor metagenome</name>
    <dbReference type="NCBI Taxonomy" id="1076179"/>
    <lineage>
        <taxon>unclassified sequences</taxon>
        <taxon>metagenomes</taxon>
        <taxon>ecological metagenomes</taxon>
    </lineage>
</organism>
<reference evidence="3" key="1">
    <citation type="submission" date="2019-08" db="EMBL/GenBank/DDBJ databases">
        <authorList>
            <person name="Kucharzyk K."/>
            <person name="Murdoch R.W."/>
            <person name="Higgins S."/>
            <person name="Loffler F."/>
        </authorList>
    </citation>
    <scope>NUCLEOTIDE SEQUENCE</scope>
</reference>
<protein>
    <submittedName>
        <fullName evidence="3">N-acetylmuramoyl-L-alanine amidase LytC</fullName>
        <ecNumber evidence="3">3.5.1.28</ecNumber>
    </submittedName>
</protein>